<proteinExistence type="predicted"/>
<dbReference type="AlphaFoldDB" id="A0A841AI25"/>
<evidence type="ECO:0000313" key="1">
    <source>
        <dbReference type="EMBL" id="MBB5842887.1"/>
    </source>
</evidence>
<comment type="caution">
    <text evidence="1">The sequence shown here is derived from an EMBL/GenBank/DDBJ whole genome shotgun (WGS) entry which is preliminary data.</text>
</comment>
<name>A0A841AI25_9MICO</name>
<sequence>MSVSIDPESIRPHDGVLGVLRLGERRSAGAERVLELAKSAAPDAEARSLGDSATGLYVDDRFVAYADPDGPLSRSFPQLELLSPGDGLADRAARAAHELAEDDGLVPRDGTEFAVLDPTTLHGAAASRRRVTDTADYLATARIQRRIDGVPVVGDGSQATVSVSADGIESFAHNWRPADRVEEYSGADIDRRRVADAITESLAPVAEEKDVRVESVELVYYDGDNQLIQPVYRFVAAVGDENSARLVGYVPALEAFDRLPLTIQPQKLQPRVTKAAKAALTTRRAAAARPGLGRYVVRNDNAGWVESANDFLSGLRASAIFGGVSPVDRQYYWAYPRLYENENRSFVDSVHVTLTEGHGNWWLFTTEGDDTDIVRLADIPADGYGGAFDLGSLAHWVIHSCSVIPAPIDTSASFDVWWDIFRGLHSAVGYRTVMWINDRVTWRYGFFAGLGAPMVSNWLSAVIGDDSYSPTTFYTDSDHHNPARVLPHGRPSAVNVFGHADDTIRQTAPLGRPSVLQQWWYGN</sequence>
<evidence type="ECO:0000313" key="2">
    <source>
        <dbReference type="Proteomes" id="UP000536685"/>
    </source>
</evidence>
<organism evidence="1 2">
    <name type="scientific">Conyzicola lurida</name>
    <dbReference type="NCBI Taxonomy" id="1172621"/>
    <lineage>
        <taxon>Bacteria</taxon>
        <taxon>Bacillati</taxon>
        <taxon>Actinomycetota</taxon>
        <taxon>Actinomycetes</taxon>
        <taxon>Micrococcales</taxon>
        <taxon>Microbacteriaceae</taxon>
        <taxon>Conyzicola</taxon>
    </lineage>
</organism>
<dbReference type="EMBL" id="JACHMJ010000001">
    <property type="protein sequence ID" value="MBB5842887.1"/>
    <property type="molecule type" value="Genomic_DNA"/>
</dbReference>
<keyword evidence="2" id="KW-1185">Reference proteome</keyword>
<reference evidence="1 2" key="1">
    <citation type="submission" date="2020-08" db="EMBL/GenBank/DDBJ databases">
        <title>Sequencing the genomes of 1000 actinobacteria strains.</title>
        <authorList>
            <person name="Klenk H.-P."/>
        </authorList>
    </citation>
    <scope>NUCLEOTIDE SEQUENCE [LARGE SCALE GENOMIC DNA]</scope>
    <source>
        <strain evidence="1 2">DSM 105784</strain>
    </source>
</reference>
<dbReference type="Pfam" id="PF19872">
    <property type="entry name" value="DUF6345"/>
    <property type="match status" value="1"/>
</dbReference>
<protein>
    <submittedName>
        <fullName evidence="1">Uncharacterized protein</fullName>
    </submittedName>
</protein>
<dbReference type="InterPro" id="IPR045926">
    <property type="entry name" value="DUF6345"/>
</dbReference>
<gene>
    <name evidence="1" type="ORF">HD599_001210</name>
</gene>
<accession>A0A841AI25</accession>
<dbReference type="RefSeq" id="WP_184234708.1">
    <property type="nucleotide sequence ID" value="NZ_JACHMJ010000001.1"/>
</dbReference>
<dbReference type="Proteomes" id="UP000536685">
    <property type="component" value="Unassembled WGS sequence"/>
</dbReference>